<proteinExistence type="predicted"/>
<organism evidence="1 2">
    <name type="scientific">Dolichospermum heterosporum TAC447</name>
    <dbReference type="NCBI Taxonomy" id="747523"/>
    <lineage>
        <taxon>Bacteria</taxon>
        <taxon>Bacillati</taxon>
        <taxon>Cyanobacteriota</taxon>
        <taxon>Cyanophyceae</taxon>
        <taxon>Nostocales</taxon>
        <taxon>Aphanizomenonaceae</taxon>
        <taxon>Dolichospermum</taxon>
        <taxon>Dolichospermum heterosporum</taxon>
    </lineage>
</organism>
<evidence type="ECO:0000313" key="2">
    <source>
        <dbReference type="Proteomes" id="UP001057561"/>
    </source>
</evidence>
<gene>
    <name evidence="1" type="ORF">NG743_13090</name>
</gene>
<accession>A0ABY5M3I2</accession>
<reference evidence="1" key="1">
    <citation type="submission" date="2022-06" db="EMBL/GenBank/DDBJ databases">
        <title>Nostosin G and Spiroidesin B from the Cyanobacterium Dolichospermum sp. NIES-1697.</title>
        <authorList>
            <person name="Phan C.-S."/>
            <person name="Mehjabin J.J."/>
            <person name="Anas A.R.J."/>
            <person name="Hayasaka M."/>
            <person name="Onoki R."/>
            <person name="Wang J."/>
            <person name="Umezawa T."/>
            <person name="Washio K."/>
            <person name="Morikawa M."/>
            <person name="Okino T."/>
        </authorList>
    </citation>
    <scope>NUCLEOTIDE SEQUENCE</scope>
    <source>
        <strain evidence="1">NIES-1697</strain>
    </source>
</reference>
<protein>
    <submittedName>
        <fullName evidence="1">Uncharacterized protein</fullName>
    </submittedName>
</protein>
<dbReference type="EMBL" id="CP099464">
    <property type="protein sequence ID" value="UUO18095.1"/>
    <property type="molecule type" value="Genomic_DNA"/>
</dbReference>
<name>A0ABY5M3I2_9CYAN</name>
<dbReference type="RefSeq" id="WP_257122191.1">
    <property type="nucleotide sequence ID" value="NZ_CP099464.1"/>
</dbReference>
<evidence type="ECO:0000313" key="1">
    <source>
        <dbReference type="EMBL" id="UUO18095.1"/>
    </source>
</evidence>
<keyword evidence="2" id="KW-1185">Reference proteome</keyword>
<dbReference type="Proteomes" id="UP001057561">
    <property type="component" value="Chromosome"/>
</dbReference>
<sequence length="71" mass="7934">MLCLIAIVPNNNSVIENVIYLVYKSFVCNMIRAVYSTSYLQESRHSSRGSAFLFAPMVNFNIMADVGDTPP</sequence>